<dbReference type="InterPro" id="IPR003423">
    <property type="entry name" value="OMP_efflux"/>
</dbReference>
<reference evidence="4" key="1">
    <citation type="journal article" date="2019" name="Int. J. Syst. Evol. Microbiol.">
        <title>The Global Catalogue of Microorganisms (GCM) 10K type strain sequencing project: providing services to taxonomists for standard genome sequencing and annotation.</title>
        <authorList>
            <consortium name="The Broad Institute Genomics Platform"/>
            <consortium name="The Broad Institute Genome Sequencing Center for Infectious Disease"/>
            <person name="Wu L."/>
            <person name="Ma J."/>
        </authorList>
    </citation>
    <scope>NUCLEOTIDE SEQUENCE [LARGE SCALE GENOMIC DNA]</scope>
    <source>
        <strain evidence="4">JCM 14331</strain>
    </source>
</reference>
<proteinExistence type="inferred from homology"/>
<evidence type="ECO:0008006" key="5">
    <source>
        <dbReference type="Google" id="ProtNLM"/>
    </source>
</evidence>
<comment type="caution">
    <text evidence="3">The sequence shown here is derived from an EMBL/GenBank/DDBJ whole genome shotgun (WGS) entry which is preliminary data.</text>
</comment>
<dbReference type="InterPro" id="IPR010131">
    <property type="entry name" value="MdtP/NodT-like"/>
</dbReference>
<sequence>MFLKISCKRYAAFGLFAAGIVLLHTPATAQAADADLSLQQAAKRVLQQHPQLQIFDWRLKAAAGQQQLAELKPGYELGLQADNAFGTGDMSGVKSLEVTVSLSSVIELGGKRQARAAVANANQALILAQQQASSLDLLGELTQRYIAVLTLQHKVALAVQTVNMAEQAFTLVRQRVQHGAAPQAEQLRAQVALRQAQLQQGLLQVELQSSKQLLASLWGASQVDFNQVSGDLFLLADSPSFQILYQQVLSTPAVEVYAAQQRVNDAQLALTQSQSASDVRWQVGAMRSQESRDFGVVAGVSVPLFGNQRNQGAVTAAQAELKVVQYEKDAELLRLRARLYQAWQAHRYSAMAVKDMQRDILPALEQALQQTEQAYSRGRYGYAEWLSARQALQDAQLELVNAASTALSNQALIEQLSGVALGTAAMMKTTSTQLIATGSGSSK</sequence>
<evidence type="ECO:0000256" key="2">
    <source>
        <dbReference type="SAM" id="SignalP"/>
    </source>
</evidence>
<dbReference type="SUPFAM" id="SSF56954">
    <property type="entry name" value="Outer membrane efflux proteins (OEP)"/>
    <property type="match status" value="1"/>
</dbReference>
<dbReference type="PANTHER" id="PTHR30203">
    <property type="entry name" value="OUTER MEMBRANE CATION EFFLUX PROTEIN"/>
    <property type="match status" value="1"/>
</dbReference>
<gene>
    <name evidence="3" type="ORF">GCM10009098_05350</name>
</gene>
<keyword evidence="2" id="KW-0732">Signal</keyword>
<comment type="similarity">
    <text evidence="1">Belongs to the outer membrane factor (OMF) (TC 1.B.17) family.</text>
</comment>
<evidence type="ECO:0000313" key="3">
    <source>
        <dbReference type="EMBL" id="GAA0540703.1"/>
    </source>
</evidence>
<dbReference type="Gene3D" id="1.20.1600.10">
    <property type="entry name" value="Outer membrane efflux proteins (OEP)"/>
    <property type="match status" value="1"/>
</dbReference>
<dbReference type="PANTHER" id="PTHR30203:SF24">
    <property type="entry name" value="BLR4935 PROTEIN"/>
    <property type="match status" value="1"/>
</dbReference>
<feature type="signal peptide" evidence="2">
    <location>
        <begin position="1"/>
        <end position="31"/>
    </location>
</feature>
<evidence type="ECO:0000313" key="4">
    <source>
        <dbReference type="Proteomes" id="UP001501169"/>
    </source>
</evidence>
<accession>A0ABP3NF19</accession>
<dbReference type="EMBL" id="BAAAEO010000001">
    <property type="protein sequence ID" value="GAA0540703.1"/>
    <property type="molecule type" value="Genomic_DNA"/>
</dbReference>
<organism evidence="3 4">
    <name type="scientific">Rheinheimera aquimaris</name>
    <dbReference type="NCBI Taxonomy" id="412437"/>
    <lineage>
        <taxon>Bacteria</taxon>
        <taxon>Pseudomonadati</taxon>
        <taxon>Pseudomonadota</taxon>
        <taxon>Gammaproteobacteria</taxon>
        <taxon>Chromatiales</taxon>
        <taxon>Chromatiaceae</taxon>
        <taxon>Rheinheimera</taxon>
    </lineage>
</organism>
<dbReference type="Pfam" id="PF02321">
    <property type="entry name" value="OEP"/>
    <property type="match status" value="2"/>
</dbReference>
<name>A0ABP3NF19_9GAMM</name>
<feature type="chain" id="PRO_5047239912" description="Outer membrane protein" evidence="2">
    <location>
        <begin position="32"/>
        <end position="443"/>
    </location>
</feature>
<evidence type="ECO:0000256" key="1">
    <source>
        <dbReference type="ARBA" id="ARBA00007613"/>
    </source>
</evidence>
<keyword evidence="4" id="KW-1185">Reference proteome</keyword>
<protein>
    <recommendedName>
        <fullName evidence="5">Outer membrane protein</fullName>
    </recommendedName>
</protein>
<dbReference type="RefSeq" id="WP_226765586.1">
    <property type="nucleotide sequence ID" value="NZ_BAAAEO010000001.1"/>
</dbReference>
<dbReference type="Proteomes" id="UP001501169">
    <property type="component" value="Unassembled WGS sequence"/>
</dbReference>